<dbReference type="AlphaFoldDB" id="A0A644TJV1"/>
<dbReference type="InterPro" id="IPR001173">
    <property type="entry name" value="Glyco_trans_2-like"/>
</dbReference>
<name>A0A644TJV1_9ZZZZ</name>
<feature type="domain" description="Glycosyltransferase 2-like" evidence="1">
    <location>
        <begin position="6"/>
        <end position="127"/>
    </location>
</feature>
<sequence>MPTLAILILTKNEEKNIMEVVINAKRCTDEVLIIDSGSTDTTVKQAEEQGAKVVYRAWDNDFAAQRNFGLTQTNAKWVLYLDADERLNEELITAIKQAVEADRQKQYALVRKSVAFGQKFNHGVLKPDKVARLFPRDTVQWKNKVHERPQCDLELVVLPGHIEHYTYESWAQWAEKFNQYTTIWADNAYAGGKRTSLPIAYGHAFFGFVQMAVFKLGILDGWLGLALCCNHFSYTLLKYLKLYELQKKQG</sequence>
<dbReference type="EMBL" id="VSSQ01000035">
    <property type="protein sequence ID" value="MPL67184.1"/>
    <property type="molecule type" value="Genomic_DNA"/>
</dbReference>
<proteinExistence type="predicted"/>
<dbReference type="SUPFAM" id="SSF53448">
    <property type="entry name" value="Nucleotide-diphospho-sugar transferases"/>
    <property type="match status" value="1"/>
</dbReference>
<dbReference type="PANTHER" id="PTHR43630:SF2">
    <property type="entry name" value="GLYCOSYLTRANSFERASE"/>
    <property type="match status" value="1"/>
</dbReference>
<gene>
    <name evidence="2" type="ORF">SDC9_12874</name>
</gene>
<dbReference type="Gene3D" id="3.90.550.10">
    <property type="entry name" value="Spore Coat Polysaccharide Biosynthesis Protein SpsA, Chain A"/>
    <property type="match status" value="1"/>
</dbReference>
<accession>A0A644TJV1</accession>
<evidence type="ECO:0000259" key="1">
    <source>
        <dbReference type="Pfam" id="PF00535"/>
    </source>
</evidence>
<dbReference type="CDD" id="cd02511">
    <property type="entry name" value="Beta4Glucosyltransferase"/>
    <property type="match status" value="1"/>
</dbReference>
<organism evidence="2">
    <name type="scientific">bioreactor metagenome</name>
    <dbReference type="NCBI Taxonomy" id="1076179"/>
    <lineage>
        <taxon>unclassified sequences</taxon>
        <taxon>metagenomes</taxon>
        <taxon>ecological metagenomes</taxon>
    </lineage>
</organism>
<reference evidence="2" key="1">
    <citation type="submission" date="2019-08" db="EMBL/GenBank/DDBJ databases">
        <authorList>
            <person name="Kucharzyk K."/>
            <person name="Murdoch R.W."/>
            <person name="Higgins S."/>
            <person name="Loffler F."/>
        </authorList>
    </citation>
    <scope>NUCLEOTIDE SEQUENCE</scope>
</reference>
<comment type="caution">
    <text evidence="2">The sequence shown here is derived from an EMBL/GenBank/DDBJ whole genome shotgun (WGS) entry which is preliminary data.</text>
</comment>
<dbReference type="InterPro" id="IPR029044">
    <property type="entry name" value="Nucleotide-diphossugar_trans"/>
</dbReference>
<dbReference type="Pfam" id="PF00535">
    <property type="entry name" value="Glycos_transf_2"/>
    <property type="match status" value="1"/>
</dbReference>
<dbReference type="PANTHER" id="PTHR43630">
    <property type="entry name" value="POLY-BETA-1,6-N-ACETYL-D-GLUCOSAMINE SYNTHASE"/>
    <property type="match status" value="1"/>
</dbReference>
<protein>
    <recommendedName>
        <fullName evidence="1">Glycosyltransferase 2-like domain-containing protein</fullName>
    </recommendedName>
</protein>
<evidence type="ECO:0000313" key="2">
    <source>
        <dbReference type="EMBL" id="MPL67184.1"/>
    </source>
</evidence>